<reference evidence="6 7" key="1">
    <citation type="submission" date="2021-04" db="EMBL/GenBank/DDBJ databases">
        <title>Chitinophaga sp. nov., isolated from the rhizosphere soil.</title>
        <authorList>
            <person name="He S."/>
        </authorList>
    </citation>
    <scope>NUCLEOTIDE SEQUENCE [LARGE SCALE GENOMIC DNA]</scope>
    <source>
        <strain evidence="6 7">2R12</strain>
    </source>
</reference>
<dbReference type="RefSeq" id="WP_211977037.1">
    <property type="nucleotide sequence ID" value="NZ_JAGTXB010000026.1"/>
</dbReference>
<dbReference type="PANTHER" id="PTHR11412:SF136">
    <property type="entry name" value="CD109 ANTIGEN"/>
    <property type="match status" value="1"/>
</dbReference>
<evidence type="ECO:0000256" key="1">
    <source>
        <dbReference type="ARBA" id="ARBA00022729"/>
    </source>
</evidence>
<dbReference type="SUPFAM" id="SSF56935">
    <property type="entry name" value="Porins"/>
    <property type="match status" value="1"/>
</dbReference>
<dbReference type="InterPro" id="IPR011626">
    <property type="entry name" value="Alpha-macroglobulin_TED"/>
</dbReference>
<sequence length="1504" mass="166220">MKNIICCIGMFLLTTFTCMAQLPDYTKYKEKIYIHTSHVFFQPGQDVFFKLYLVNAQDQKPGVLSKVVFVEVLDPSGNVAKKLTYEVTDGFTQGSYTFEDNAPGGIYKLRAYTTWMRNEKDSSFFVKELTLQKVIAPRVLMKLDFPKKGYGPGDEVIADYSVRNLSDQPIGNYQAEYKVSLGGKMVRTEQLTTNAEGKAQLKFRLPDTLNTTDGLLNVTIDYDAYKEAISRSIPIVLNKIDLQLLPEGGSLVAGLTGNIAFRAINEHSKPVDIKGEVWDDAGNKVAAFESYYAGMGKFPFTPAAGKNYKVKIISPLHIAQQYAFPAFTTDGVVMNFVKTGEKLLLHIAANSAEELTLAGQTKGVVYTVKDLSVKKGRQIVEIDQTLFPAGIARFTLSRKNGLPLAERLVFLNKHNTLQVKISTDKSQYLPREKVVLTLKTTDSNGTPLPSNLSLAVMDDKLWSYADDKQDHILSWLLMSSELSGKIEEPLFYFKQDEPKAGPALDLVMLTHGYRYFNYLPELQGTPTLKYLPDEGYVISGNITNQQQQPMKATVFLVNMAAKNKALQMNTTEDGEFFFAGLDPRASYYLIAKAAGRKGNVNINIEQNGIDNNRIRARKLLAEEVSFKEYAGIRPAAQQQEYARATKIIQRENDSLMHPFGNNKALDEVVVVGYGAQKKEVRTGSVVMVVANDIQLQPNVQTALQGAVAGLQVMRQANPADNRQFVIRGNASLTGNNQPLFIIDGVAFEGMLESLNPNDIESIEVFKDGMALALFGSRAANGVILISTKKTGGRIRLGLNKANYYNTKYVPGVSNQYSVVRMFYAPQYASTETTMRDDFRETIYWNPVVQTDKDGNATLEFYNSDAATTFRAVAEGIAWNGKPGRAEATWSAKNALQIDAKIPPYLTVGDRALVPLVLKNNGTSSLELGISLELPAQLSAGQYDKKVVLVPASSRQVLIPLEAIGPAHGNIKFTVNGATGTETLSLPITATEKGFPVFNTFSGDKSATHSFYLGAPVTGSLKTELQVFATLEGQLLDGIASMLKEPYGCFEQTSSTTYPNIFILKYLRESGNSNPEVVAKAMKYIEAGYKKLISFETSERGFEWFGHAPAHEALTAYGLLEFTDMQAFINVDKEMLARTKAFLLGRRDGKGGFKLASGGYDRFASVPNAVANPYIVYALTQAGIGKEIQQEYDTAVQRALASADAYQMGLMALAASNMKNSNDYQHLMQALKTSYEKNNFAATTTVVNSRDASLRVESLALYAMALLRDQHPDMTTITFVISKILSGKTYYGYGSTQGTILALNAIVEYMKLKERAAAAGAIDFEANARKVAAGNDFASLLKPGANTFSVHYSNDKTGVPYNLQLSYYTMQPPNSDKADLRISTSLADTRTRTGETVRMKISVKNEKDILQPMSIAKIGIPAGLSLQPWQLRELKEKEAVAYYEIFDNYLVLYWMGFSRHETKTVNLDLKADVPGTYKAKASNCYLYYTPEYKNWNEGTEVTILP</sequence>
<evidence type="ECO:0000256" key="3">
    <source>
        <dbReference type="PROSITE-ProRule" id="PRU01360"/>
    </source>
</evidence>
<dbReference type="NCBIfam" id="TIGR04057">
    <property type="entry name" value="SusC_RagA_signa"/>
    <property type="match status" value="1"/>
</dbReference>
<comment type="subcellular location">
    <subcellularLocation>
        <location evidence="3">Cell outer membrane</location>
        <topology evidence="3">Multi-pass membrane protein</topology>
    </subcellularLocation>
</comment>
<evidence type="ECO:0000313" key="7">
    <source>
        <dbReference type="Proteomes" id="UP000676386"/>
    </source>
</evidence>
<keyword evidence="3" id="KW-0813">Transport</keyword>
<dbReference type="Gene3D" id="2.170.130.10">
    <property type="entry name" value="TonB-dependent receptor, plug domain"/>
    <property type="match status" value="1"/>
</dbReference>
<keyword evidence="6" id="KW-0675">Receptor</keyword>
<comment type="caution">
    <text evidence="6">The sequence shown here is derived from an EMBL/GenBank/DDBJ whole genome shotgun (WGS) entry which is preliminary data.</text>
</comment>
<keyword evidence="7" id="KW-1185">Reference proteome</keyword>
<proteinExistence type="inferred from homology"/>
<dbReference type="InterPro" id="IPR023997">
    <property type="entry name" value="TonB-dep_OMP_SusC/RagA_CS"/>
</dbReference>
<dbReference type="Gene3D" id="1.50.10.20">
    <property type="match status" value="1"/>
</dbReference>
<dbReference type="InterPro" id="IPR001599">
    <property type="entry name" value="Macroglobln_a2"/>
</dbReference>
<dbReference type="InterPro" id="IPR047565">
    <property type="entry name" value="Alpha-macroglob_thiol-ester_cl"/>
</dbReference>
<accession>A0ABS5JBA9</accession>
<dbReference type="InterPro" id="IPR008930">
    <property type="entry name" value="Terpenoid_cyclase/PrenylTrfase"/>
</dbReference>
<feature type="domain" description="Alpha-2-macroglobulin" evidence="5">
    <location>
        <begin position="841"/>
        <end position="931"/>
    </location>
</feature>
<dbReference type="InterPro" id="IPR036595">
    <property type="entry name" value="A-macroglobulin_rcpt-bd_sf"/>
</dbReference>
<dbReference type="InterPro" id="IPR012910">
    <property type="entry name" value="Plug_dom"/>
</dbReference>
<dbReference type="Pfam" id="PF07715">
    <property type="entry name" value="Plug"/>
    <property type="match status" value="1"/>
</dbReference>
<keyword evidence="3" id="KW-1134">Transmembrane beta strand</keyword>
<dbReference type="Proteomes" id="UP000676386">
    <property type="component" value="Unassembled WGS sequence"/>
</dbReference>
<dbReference type="Pfam" id="PF07678">
    <property type="entry name" value="TED_complement"/>
    <property type="match status" value="1"/>
</dbReference>
<dbReference type="SMART" id="SM01360">
    <property type="entry name" value="A2M"/>
    <property type="match status" value="1"/>
</dbReference>
<evidence type="ECO:0000259" key="5">
    <source>
        <dbReference type="SMART" id="SM01360"/>
    </source>
</evidence>
<dbReference type="Gene3D" id="2.60.40.1930">
    <property type="match status" value="1"/>
</dbReference>
<dbReference type="EMBL" id="JAGTXB010000026">
    <property type="protein sequence ID" value="MBS0031877.1"/>
    <property type="molecule type" value="Genomic_DNA"/>
</dbReference>
<feature type="chain" id="PRO_5046898020" evidence="4">
    <location>
        <begin position="21"/>
        <end position="1504"/>
    </location>
</feature>
<dbReference type="SUPFAM" id="SSF48239">
    <property type="entry name" value="Terpenoid cyclases/Protein prenyltransferases"/>
    <property type="match status" value="1"/>
</dbReference>
<dbReference type="InterPro" id="IPR039426">
    <property type="entry name" value="TonB-dep_rcpt-like"/>
</dbReference>
<dbReference type="PROSITE" id="PS52016">
    <property type="entry name" value="TONB_DEPENDENT_REC_3"/>
    <property type="match status" value="1"/>
</dbReference>
<dbReference type="PANTHER" id="PTHR11412">
    <property type="entry name" value="MACROGLOBULIN / COMPLEMENT"/>
    <property type="match status" value="1"/>
</dbReference>
<dbReference type="CDD" id="cd02891">
    <property type="entry name" value="A2M_like"/>
    <property type="match status" value="1"/>
</dbReference>
<keyword evidence="2" id="KW-0882">Thioester bond</keyword>
<dbReference type="InterPro" id="IPR037066">
    <property type="entry name" value="Plug_dom_sf"/>
</dbReference>
<gene>
    <name evidence="6" type="ORF">KE626_31385</name>
</gene>
<comment type="similarity">
    <text evidence="3">Belongs to the TonB-dependent receptor family.</text>
</comment>
<dbReference type="InterPro" id="IPR050473">
    <property type="entry name" value="A2M/Complement_sys"/>
</dbReference>
<evidence type="ECO:0000313" key="6">
    <source>
        <dbReference type="EMBL" id="MBS0031877.1"/>
    </source>
</evidence>
<evidence type="ECO:0000256" key="2">
    <source>
        <dbReference type="ARBA" id="ARBA00022966"/>
    </source>
</evidence>
<protein>
    <submittedName>
        <fullName evidence="6">TonB-dependent receptor plug domain-containing protein</fullName>
    </submittedName>
</protein>
<dbReference type="Gene3D" id="2.60.40.690">
    <property type="entry name" value="Alpha-macroglobulin, receptor-binding domain"/>
    <property type="match status" value="1"/>
</dbReference>
<dbReference type="SMART" id="SM01419">
    <property type="entry name" value="Thiol-ester_cl"/>
    <property type="match status" value="1"/>
</dbReference>
<dbReference type="Pfam" id="PF00207">
    <property type="entry name" value="A2M"/>
    <property type="match status" value="1"/>
</dbReference>
<keyword evidence="3" id="KW-0998">Cell outer membrane</keyword>
<organism evidence="6 7">
    <name type="scientific">Chitinophaga hostae</name>
    <dbReference type="NCBI Taxonomy" id="2831022"/>
    <lineage>
        <taxon>Bacteria</taxon>
        <taxon>Pseudomonadati</taxon>
        <taxon>Bacteroidota</taxon>
        <taxon>Chitinophagia</taxon>
        <taxon>Chitinophagales</taxon>
        <taxon>Chitinophagaceae</taxon>
        <taxon>Chitinophaga</taxon>
    </lineage>
</organism>
<evidence type="ECO:0000256" key="4">
    <source>
        <dbReference type="SAM" id="SignalP"/>
    </source>
</evidence>
<keyword evidence="3" id="KW-0812">Transmembrane</keyword>
<keyword evidence="3" id="KW-0472">Membrane</keyword>
<feature type="signal peptide" evidence="4">
    <location>
        <begin position="1"/>
        <end position="20"/>
    </location>
</feature>
<name>A0ABS5JBA9_9BACT</name>
<keyword evidence="1 4" id="KW-0732">Signal</keyword>